<dbReference type="STRING" id="868864.Dester_0309"/>
<reference evidence="4" key="2">
    <citation type="submission" date="2011-02" db="EMBL/GenBank/DDBJ databases">
        <title>The complete genome of Desulfurobacterium thermolithotrophum DSM 11699.</title>
        <authorList>
            <consortium name="US DOE Joint Genome Institute (JGI-PGF)"/>
            <person name="Lucas S."/>
            <person name="Copeland A."/>
            <person name="Lapidus A."/>
            <person name="Bruce D."/>
            <person name="Goodwin L."/>
            <person name="Pitluck S."/>
            <person name="Kyrpides N."/>
            <person name="Mavromatis K."/>
            <person name="Pagani I."/>
            <person name="Ivanova N."/>
            <person name="Mikhailova N."/>
            <person name="Daligault H."/>
            <person name="Detter J.C."/>
            <person name="Tapia R."/>
            <person name="Han C."/>
            <person name="Land M."/>
            <person name="Hauser L."/>
            <person name="Markowitz V."/>
            <person name="Cheng J.-F."/>
            <person name="Hugenholtz P."/>
            <person name="Woyke T."/>
            <person name="Wu D."/>
            <person name="Spring S."/>
            <person name="Brambilla E."/>
            <person name="Klenk H.-P."/>
            <person name="Eisen J.A."/>
        </authorList>
    </citation>
    <scope>NUCLEOTIDE SEQUENCE [LARGE SCALE GENOMIC DNA]</scope>
    <source>
        <strain evidence="4">DSM 11699 / BSA</strain>
    </source>
</reference>
<evidence type="ECO:0000313" key="3">
    <source>
        <dbReference type="EMBL" id="ADY72965.1"/>
    </source>
</evidence>
<dbReference type="InParanoid" id="F0S222"/>
<proteinExistence type="predicted"/>
<evidence type="ECO:0000256" key="1">
    <source>
        <dbReference type="SAM" id="Coils"/>
    </source>
</evidence>
<dbReference type="Pfam" id="PF18297">
    <property type="entry name" value="NFACT-R_2"/>
    <property type="match status" value="1"/>
</dbReference>
<dbReference type="InterPro" id="IPR051608">
    <property type="entry name" value="RQC_Subunit_NEMF"/>
</dbReference>
<dbReference type="RefSeq" id="WP_013637924.1">
    <property type="nucleotide sequence ID" value="NC_015185.1"/>
</dbReference>
<dbReference type="GO" id="GO:1990112">
    <property type="term" value="C:RQC complex"/>
    <property type="evidence" value="ECO:0007669"/>
    <property type="project" value="TreeGrafter"/>
</dbReference>
<dbReference type="GO" id="GO:0072344">
    <property type="term" value="P:rescue of stalled ribosome"/>
    <property type="evidence" value="ECO:0007669"/>
    <property type="project" value="TreeGrafter"/>
</dbReference>
<name>F0S222_DESTD</name>
<dbReference type="Pfam" id="PF05833">
    <property type="entry name" value="NFACT_N"/>
    <property type="match status" value="1"/>
</dbReference>
<evidence type="ECO:0000313" key="4">
    <source>
        <dbReference type="Proteomes" id="UP000007102"/>
    </source>
</evidence>
<feature type="coiled-coil region" evidence="1">
    <location>
        <begin position="272"/>
        <end position="309"/>
    </location>
</feature>
<dbReference type="Proteomes" id="UP000007102">
    <property type="component" value="Chromosome"/>
</dbReference>
<evidence type="ECO:0000259" key="2">
    <source>
        <dbReference type="Pfam" id="PF18297"/>
    </source>
</evidence>
<dbReference type="GO" id="GO:0043023">
    <property type="term" value="F:ribosomal large subunit binding"/>
    <property type="evidence" value="ECO:0007669"/>
    <property type="project" value="TreeGrafter"/>
</dbReference>
<keyword evidence="4" id="KW-1185">Reference proteome</keyword>
<accession>F0S222</accession>
<dbReference type="PANTHER" id="PTHR15239:SF6">
    <property type="entry name" value="RIBOSOME QUALITY CONTROL COMPLEX SUBUNIT NEMF"/>
    <property type="match status" value="1"/>
</dbReference>
<dbReference type="AlphaFoldDB" id="F0S222"/>
<organism evidence="3 4">
    <name type="scientific">Desulfurobacterium thermolithotrophum (strain DSM 11699 / BSA)</name>
    <dbReference type="NCBI Taxonomy" id="868864"/>
    <lineage>
        <taxon>Bacteria</taxon>
        <taxon>Pseudomonadati</taxon>
        <taxon>Aquificota</taxon>
        <taxon>Aquificia</taxon>
        <taxon>Desulfurobacteriales</taxon>
        <taxon>Desulfurobacteriaceae</taxon>
        <taxon>Desulfurobacterium</taxon>
    </lineage>
</organism>
<dbReference type="OrthoDB" id="9766163at2"/>
<dbReference type="InterPro" id="IPR059101">
    <property type="entry name" value="NFACT-R_2"/>
</dbReference>
<dbReference type="PANTHER" id="PTHR15239">
    <property type="entry name" value="NUCLEAR EXPORT MEDIATOR FACTOR NEMF"/>
    <property type="match status" value="1"/>
</dbReference>
<keyword evidence="1" id="KW-0175">Coiled coil</keyword>
<protein>
    <submittedName>
        <fullName evidence="3">Fibronectin-binding A domain protein</fullName>
    </submittedName>
</protein>
<dbReference type="HOGENOM" id="CLU_022481_2_1_0"/>
<dbReference type="eggNOG" id="COG1293">
    <property type="taxonomic scope" value="Bacteria"/>
</dbReference>
<dbReference type="GO" id="GO:0000049">
    <property type="term" value="F:tRNA binding"/>
    <property type="evidence" value="ECO:0007669"/>
    <property type="project" value="TreeGrafter"/>
</dbReference>
<dbReference type="KEGG" id="dte:Dester_0309"/>
<dbReference type="EMBL" id="CP002543">
    <property type="protein sequence ID" value="ADY72965.1"/>
    <property type="molecule type" value="Genomic_DNA"/>
</dbReference>
<gene>
    <name evidence="3" type="ordered locus">Dester_0309</name>
</gene>
<dbReference type="Gene3D" id="2.30.310.10">
    <property type="entry name" value="ibrinogen binding protein from staphylococcus aureus domain"/>
    <property type="match status" value="1"/>
</dbReference>
<reference evidence="3 4" key="1">
    <citation type="journal article" date="2011" name="Stand. Genomic Sci.">
        <title>Complete genome sequence of the thermophilic sulfur-reducer Desulfurobacterium thermolithotrophum type strain (BSA(T)) from a deep-sea hydrothermal vent.</title>
        <authorList>
            <person name="Goker M."/>
            <person name="Daligault H."/>
            <person name="Mwirichia R."/>
            <person name="Lapidus A."/>
            <person name="Lucas S."/>
            <person name="Deshpande S."/>
            <person name="Pagani I."/>
            <person name="Tapia R."/>
            <person name="Cheng J.F."/>
            <person name="Goodwin L."/>
            <person name="Pitluck S."/>
            <person name="Liolios K."/>
            <person name="Ivanova N."/>
            <person name="Mavromatis K."/>
            <person name="Mikhailova N."/>
            <person name="Pati A."/>
            <person name="Chen A."/>
            <person name="Palaniappan K."/>
            <person name="Han C."/>
            <person name="Land M."/>
            <person name="Hauser L."/>
            <person name="Pan C."/>
            <person name="Brambilla E.M."/>
            <person name="Rohde M."/>
            <person name="Spring S."/>
            <person name="Sikorski J."/>
            <person name="Wirth R."/>
            <person name="Detter J.C."/>
            <person name="Woyke T."/>
            <person name="Bristow J."/>
            <person name="Eisen J.A."/>
            <person name="Markowitz V."/>
            <person name="Hugenholtz P."/>
            <person name="Kyrpides N.C."/>
            <person name="Klenk H.P."/>
        </authorList>
    </citation>
    <scope>NUCLEOTIDE SEQUENCE [LARGE SCALE GENOMIC DNA]</scope>
    <source>
        <strain evidence="4">DSM 11699 / BSA</strain>
    </source>
</reference>
<sequence length="537" mass="62890">MDYLYIEKCVKELKERILKERVIKIYSDYRLFSVKIGSSFLNIYTGQPNALFFSNENLVSSELQGFNIIQGTFVRAVKLPVIDRVIEVETVKLLPSGSFELYFLIFELTGKNANVFLLNQKRKILSLLREVKSSIRPISRGEIYTFPPQEKKEFQELEFGKVKREGIEKNLHKFVAGISPLNGKEIAYLFEKFGNLQKAYEEFLRKHKESKSAFLYYEKGKPKYMTTFFYQSLKNLEFKKFSGNFPYTKCWEFYYREKIEKEKVDSLKKSLLKDVEKRIEALKKEIEALKSKEELLKEAEENRKLGELLKYNLNSLKPGKKSVKVFDYYTNQEIEVPIDPSVSPQKNVEKYFSKYRKLKRKAEYEETLRKKLEEELLEQEFLKSSINEKESLEELKSFLPETKEKEKRKKNFKVYILPSGRKIVVGRSSRENEFLSLKLANPWDIWFHAKEIPGSHVILRLEKGEKPSEEDIVLSAATAAFFSRGKQSGKVAVDYTEVKNLKKPKGAPPGFVVYENEKTIFVNPELFSSFSKESKKS</sequence>
<feature type="domain" description="NFACT protein RNA binding" evidence="2">
    <location>
        <begin position="419"/>
        <end position="500"/>
    </location>
</feature>